<dbReference type="NCBIfam" id="NF007958">
    <property type="entry name" value="PRK10677.1"/>
    <property type="match status" value="1"/>
</dbReference>
<dbReference type="PIRSF" id="PIRSF004846">
    <property type="entry name" value="ModA"/>
    <property type="match status" value="1"/>
</dbReference>
<evidence type="ECO:0000256" key="2">
    <source>
        <dbReference type="ARBA" id="ARBA00022723"/>
    </source>
</evidence>
<keyword evidence="3 4" id="KW-0732">Signal</keyword>
<evidence type="ECO:0000256" key="3">
    <source>
        <dbReference type="ARBA" id="ARBA00022729"/>
    </source>
</evidence>
<name>A0ABY7TPK4_9SPHN</name>
<protein>
    <submittedName>
        <fullName evidence="5">Molybdate ABC transporter substrate-binding protein</fullName>
    </submittedName>
</protein>
<dbReference type="SUPFAM" id="SSF53850">
    <property type="entry name" value="Periplasmic binding protein-like II"/>
    <property type="match status" value="1"/>
</dbReference>
<dbReference type="InterPro" id="IPR005950">
    <property type="entry name" value="ModA"/>
</dbReference>
<dbReference type="NCBIfam" id="TIGR01256">
    <property type="entry name" value="modA"/>
    <property type="match status" value="1"/>
</dbReference>
<dbReference type="InterPro" id="IPR050682">
    <property type="entry name" value="ModA/WtpA"/>
</dbReference>
<keyword evidence="6" id="KW-1185">Reference proteome</keyword>
<evidence type="ECO:0000313" key="5">
    <source>
        <dbReference type="EMBL" id="WCT74562.1"/>
    </source>
</evidence>
<dbReference type="Proteomes" id="UP001220395">
    <property type="component" value="Chromosome"/>
</dbReference>
<evidence type="ECO:0000313" key="6">
    <source>
        <dbReference type="Proteomes" id="UP001220395"/>
    </source>
</evidence>
<accession>A0ABY7TPK4</accession>
<dbReference type="RefSeq" id="WP_273689694.1">
    <property type="nucleotide sequence ID" value="NZ_CP117411.1"/>
</dbReference>
<dbReference type="Gene3D" id="3.40.190.10">
    <property type="entry name" value="Periplasmic binding protein-like II"/>
    <property type="match status" value="2"/>
</dbReference>
<comment type="similarity">
    <text evidence="1">Belongs to the bacterial solute-binding protein ModA family.</text>
</comment>
<dbReference type="PANTHER" id="PTHR30632:SF17">
    <property type="entry name" value="MOLYBDATE-BINDING PROTEIN MODA"/>
    <property type="match status" value="1"/>
</dbReference>
<feature type="signal peptide" evidence="4">
    <location>
        <begin position="1"/>
        <end position="18"/>
    </location>
</feature>
<keyword evidence="2" id="KW-0479">Metal-binding</keyword>
<evidence type="ECO:0000256" key="1">
    <source>
        <dbReference type="ARBA" id="ARBA00009175"/>
    </source>
</evidence>
<reference evidence="5 6" key="1">
    <citation type="submission" date="2023-02" db="EMBL/GenBank/DDBJ databases">
        <title>Genome sequence of Sphingomonas naphthae.</title>
        <authorList>
            <person name="Kim S."/>
            <person name="Heo J."/>
            <person name="Kwon S.-W."/>
        </authorList>
    </citation>
    <scope>NUCLEOTIDE SEQUENCE [LARGE SCALE GENOMIC DNA]</scope>
    <source>
        <strain evidence="5 6">KACC 18716</strain>
    </source>
</reference>
<dbReference type="EMBL" id="CP117411">
    <property type="protein sequence ID" value="WCT74562.1"/>
    <property type="molecule type" value="Genomic_DNA"/>
</dbReference>
<dbReference type="PANTHER" id="PTHR30632">
    <property type="entry name" value="MOLYBDATE-BINDING PERIPLASMIC PROTEIN"/>
    <property type="match status" value="1"/>
</dbReference>
<proteinExistence type="inferred from homology"/>
<sequence length="250" mass="26229">MTRFLLLLLALVAAPAPAQLRVFAAASLTEAMQEAGRAYTARTKEPVSFSFASSGTIARQLEGGAPADLFVSADAESMDYAVAKGSIRPGTRRALLGNSLVLVAPMASRAKPVAMIDGRFPLLARLGPNGRLAVGDPAYVPAGRYAEQALTKLGLWRAVQPRLARAENVRAALALVSRGEAPLGIVYATDAALDKGVALAGRFPAASHAPISYPMALTTRAAPTAPRFARFLLSAQARAIFARYGFTPPK</sequence>
<evidence type="ECO:0000256" key="4">
    <source>
        <dbReference type="SAM" id="SignalP"/>
    </source>
</evidence>
<feature type="chain" id="PRO_5047470212" evidence="4">
    <location>
        <begin position="19"/>
        <end position="250"/>
    </location>
</feature>
<dbReference type="Pfam" id="PF13531">
    <property type="entry name" value="SBP_bac_11"/>
    <property type="match status" value="1"/>
</dbReference>
<dbReference type="CDD" id="cd13536">
    <property type="entry name" value="PBP2_EcModA"/>
    <property type="match status" value="1"/>
</dbReference>
<organism evidence="5 6">
    <name type="scientific">Sphingomonas naphthae</name>
    <dbReference type="NCBI Taxonomy" id="1813468"/>
    <lineage>
        <taxon>Bacteria</taxon>
        <taxon>Pseudomonadati</taxon>
        <taxon>Pseudomonadota</taxon>
        <taxon>Alphaproteobacteria</taxon>
        <taxon>Sphingomonadales</taxon>
        <taxon>Sphingomonadaceae</taxon>
        <taxon>Sphingomonas</taxon>
    </lineage>
</organism>
<gene>
    <name evidence="5" type="primary">modA</name>
    <name evidence="5" type="ORF">PQ455_04855</name>
</gene>